<comment type="similarity">
    <text evidence="2 9">Belongs to the RecN family.</text>
</comment>
<keyword evidence="5 9" id="KW-0227">DNA damage</keyword>
<reference evidence="12 13" key="1">
    <citation type="submission" date="2019-03" db="EMBL/GenBank/DDBJ databases">
        <title>Genomic Encyclopedia of Type Strains, Phase IV (KMG-IV): sequencing the most valuable type-strain genomes for metagenomic binning, comparative biology and taxonomic classification.</title>
        <authorList>
            <person name="Goeker M."/>
        </authorList>
    </citation>
    <scope>NUCLEOTIDE SEQUENCE [LARGE SCALE GENOMIC DNA]</scope>
    <source>
        <strain evidence="12 13">DSM 15969</strain>
    </source>
</reference>
<evidence type="ECO:0000256" key="3">
    <source>
        <dbReference type="ARBA" id="ARBA00021315"/>
    </source>
</evidence>
<dbReference type="RefSeq" id="WP_132082222.1">
    <property type="nucleotide sequence ID" value="NZ_SLUI01000010.1"/>
</dbReference>
<dbReference type="AlphaFoldDB" id="A0A4R1Q3Q1"/>
<evidence type="ECO:0000256" key="4">
    <source>
        <dbReference type="ARBA" id="ARBA00022741"/>
    </source>
</evidence>
<proteinExistence type="inferred from homology"/>
<keyword evidence="10" id="KW-0175">Coiled coil</keyword>
<dbReference type="SUPFAM" id="SSF52540">
    <property type="entry name" value="P-loop containing nucleoside triphosphate hydrolases"/>
    <property type="match status" value="1"/>
</dbReference>
<evidence type="ECO:0000256" key="1">
    <source>
        <dbReference type="ARBA" id="ARBA00003618"/>
    </source>
</evidence>
<dbReference type="GO" id="GO:0005524">
    <property type="term" value="F:ATP binding"/>
    <property type="evidence" value="ECO:0007669"/>
    <property type="project" value="UniProtKB-KW"/>
</dbReference>
<dbReference type="OrthoDB" id="9806954at2"/>
<dbReference type="PANTHER" id="PTHR11059:SF0">
    <property type="entry name" value="DNA REPAIR PROTEIN RECN"/>
    <property type="match status" value="1"/>
</dbReference>
<dbReference type="GO" id="GO:0043590">
    <property type="term" value="C:bacterial nucleoid"/>
    <property type="evidence" value="ECO:0007669"/>
    <property type="project" value="TreeGrafter"/>
</dbReference>
<dbReference type="InterPro" id="IPR027417">
    <property type="entry name" value="P-loop_NTPase"/>
</dbReference>
<organism evidence="12 13">
    <name type="scientific">Anaerospora hongkongensis</name>
    <dbReference type="NCBI Taxonomy" id="244830"/>
    <lineage>
        <taxon>Bacteria</taxon>
        <taxon>Bacillati</taxon>
        <taxon>Bacillota</taxon>
        <taxon>Negativicutes</taxon>
        <taxon>Selenomonadales</taxon>
        <taxon>Sporomusaceae</taxon>
        <taxon>Anaerospora</taxon>
    </lineage>
</organism>
<feature type="coiled-coil region" evidence="10">
    <location>
        <begin position="347"/>
        <end position="381"/>
    </location>
</feature>
<dbReference type="CDD" id="cd03241">
    <property type="entry name" value="ABC_RecN"/>
    <property type="match status" value="2"/>
</dbReference>
<dbReference type="InterPro" id="IPR003395">
    <property type="entry name" value="RecF/RecN/SMC_N"/>
</dbReference>
<evidence type="ECO:0000256" key="8">
    <source>
        <dbReference type="ARBA" id="ARBA00033408"/>
    </source>
</evidence>
<feature type="domain" description="RecF/RecN/SMC N-terminal" evidence="11">
    <location>
        <begin position="1"/>
        <end position="514"/>
    </location>
</feature>
<evidence type="ECO:0000313" key="12">
    <source>
        <dbReference type="EMBL" id="TCL35882.1"/>
    </source>
</evidence>
<dbReference type="GO" id="GO:0009432">
    <property type="term" value="P:SOS response"/>
    <property type="evidence" value="ECO:0007669"/>
    <property type="project" value="TreeGrafter"/>
</dbReference>
<dbReference type="GO" id="GO:0006310">
    <property type="term" value="P:DNA recombination"/>
    <property type="evidence" value="ECO:0007669"/>
    <property type="project" value="InterPro"/>
</dbReference>
<gene>
    <name evidence="12" type="ORF">EV210_110126</name>
</gene>
<comment type="caution">
    <text evidence="12">The sequence shown here is derived from an EMBL/GenBank/DDBJ whole genome shotgun (WGS) entry which is preliminary data.</text>
</comment>
<keyword evidence="13" id="KW-1185">Reference proteome</keyword>
<evidence type="ECO:0000256" key="6">
    <source>
        <dbReference type="ARBA" id="ARBA00022840"/>
    </source>
</evidence>
<evidence type="ECO:0000256" key="7">
    <source>
        <dbReference type="ARBA" id="ARBA00023204"/>
    </source>
</evidence>
<evidence type="ECO:0000256" key="2">
    <source>
        <dbReference type="ARBA" id="ARBA00009441"/>
    </source>
</evidence>
<protein>
    <recommendedName>
        <fullName evidence="3 9">DNA repair protein RecN</fullName>
    </recommendedName>
    <alternativeName>
        <fullName evidence="8 9">Recombination protein N</fullName>
    </alternativeName>
</protein>
<keyword evidence="4" id="KW-0547">Nucleotide-binding</keyword>
<dbReference type="InterPro" id="IPR004604">
    <property type="entry name" value="DNA_recomb/repair_RecN"/>
</dbReference>
<name>A0A4R1Q3Q1_9FIRM</name>
<evidence type="ECO:0000259" key="11">
    <source>
        <dbReference type="Pfam" id="PF02463"/>
    </source>
</evidence>
<dbReference type="EMBL" id="SLUI01000010">
    <property type="protein sequence ID" value="TCL35882.1"/>
    <property type="molecule type" value="Genomic_DNA"/>
</dbReference>
<dbReference type="FunFam" id="3.40.50.300:FF:000319">
    <property type="entry name" value="DNA repair protein RecN"/>
    <property type="match status" value="1"/>
</dbReference>
<comment type="function">
    <text evidence="1 9">May be involved in recombinational repair of damaged DNA.</text>
</comment>
<dbReference type="Gene3D" id="3.40.50.300">
    <property type="entry name" value="P-loop containing nucleotide triphosphate hydrolases"/>
    <property type="match status" value="2"/>
</dbReference>
<dbReference type="Pfam" id="PF02463">
    <property type="entry name" value="SMC_N"/>
    <property type="match status" value="1"/>
</dbReference>
<accession>A0A4R1Q3Q1</accession>
<keyword evidence="7 9" id="KW-0234">DNA repair</keyword>
<sequence>MLKSLQVVNFALIEQVEIEFVTGLNILTGETGAGKSILIDAISVVLGGRASVDAIRTGCDFFRVEVVFEIAANAAVKALMEKQSIIFEEDTLIISRRVSRNGKNTIVMNGCQTPLAVLRQFGELLVDMHGQHENQALLRPGAHMALLDAFDERISDQLGRYRQVYKQWLRITDELAQLSERSREREQRIDMLTWQTQEIAAAALKVGEEEELEAQVTVLGNAEKIAKSAQHAHALLNTGSKGSSGIIAALVDVKKEIETVVRYDPKLTASLTMIQEAFYQLDEAAMEISSYCDNFEFNPQRLAKLQDRLDIIYKLKKKYGASIEEIVSYYKQALEELALIDNAGERIAELEKDRITKHKQLEAAADELNRLRCEASKLLSKEICGHLADLGIPNARLLFEITRTNEYTGTGNNQVVMLFSANLGEELKALHKIASGGELSRVALAIKTVCASRDDIDVMIFDEIDAGIGGQTAQMVAEKVAMAACNKQVLCITHLPQMACMADGHFYITKVTEGDRTYTTVHQLSADEQIMEITRMIAGKSITPIALENTAQLVAAAKIKKEIWKNKAQA</sequence>
<dbReference type="NCBIfam" id="TIGR00634">
    <property type="entry name" value="recN"/>
    <property type="match status" value="1"/>
</dbReference>
<dbReference type="PANTHER" id="PTHR11059">
    <property type="entry name" value="DNA REPAIR PROTEIN RECN"/>
    <property type="match status" value="1"/>
</dbReference>
<evidence type="ECO:0000313" key="13">
    <source>
        <dbReference type="Proteomes" id="UP000295063"/>
    </source>
</evidence>
<evidence type="ECO:0000256" key="10">
    <source>
        <dbReference type="SAM" id="Coils"/>
    </source>
</evidence>
<keyword evidence="6" id="KW-0067">ATP-binding</keyword>
<evidence type="ECO:0000256" key="5">
    <source>
        <dbReference type="ARBA" id="ARBA00022763"/>
    </source>
</evidence>
<dbReference type="Proteomes" id="UP000295063">
    <property type="component" value="Unassembled WGS sequence"/>
</dbReference>
<evidence type="ECO:0000256" key="9">
    <source>
        <dbReference type="PIRNR" id="PIRNR003128"/>
    </source>
</evidence>
<dbReference type="GO" id="GO:0006281">
    <property type="term" value="P:DNA repair"/>
    <property type="evidence" value="ECO:0007669"/>
    <property type="project" value="UniProtKB-KW"/>
</dbReference>
<dbReference type="PIRSF" id="PIRSF003128">
    <property type="entry name" value="RecN"/>
    <property type="match status" value="1"/>
</dbReference>